<keyword evidence="3" id="KW-1185">Reference proteome</keyword>
<dbReference type="InterPro" id="IPR029479">
    <property type="entry name" value="Nitroreductase"/>
</dbReference>
<evidence type="ECO:0000313" key="3">
    <source>
        <dbReference type="Proteomes" id="UP000745859"/>
    </source>
</evidence>
<feature type="domain" description="Nitroreductase" evidence="1">
    <location>
        <begin position="58"/>
        <end position="178"/>
    </location>
</feature>
<dbReference type="PANTHER" id="PTHR43821">
    <property type="entry name" value="NAD(P)H NITROREDUCTASE YDJA-RELATED"/>
    <property type="match status" value="1"/>
</dbReference>
<gene>
    <name evidence="2" type="ORF">FHR24_001037</name>
</gene>
<dbReference type="EMBL" id="JAASQL010000001">
    <property type="protein sequence ID" value="NIJ44598.1"/>
    <property type="molecule type" value="Genomic_DNA"/>
</dbReference>
<dbReference type="SUPFAM" id="SSF55469">
    <property type="entry name" value="FMN-dependent nitroreductase-like"/>
    <property type="match status" value="1"/>
</dbReference>
<name>A0ABX0U8R9_9FLAO</name>
<comment type="caution">
    <text evidence="2">The sequence shown here is derived from an EMBL/GenBank/DDBJ whole genome shotgun (WGS) entry which is preliminary data.</text>
</comment>
<evidence type="ECO:0000313" key="2">
    <source>
        <dbReference type="EMBL" id="NIJ44598.1"/>
    </source>
</evidence>
<reference evidence="2 3" key="1">
    <citation type="submission" date="2020-03" db="EMBL/GenBank/DDBJ databases">
        <title>Genomic Encyclopedia of Type Strains, Phase IV (KMG-IV): sequencing the most valuable type-strain genomes for metagenomic binning, comparative biology and taxonomic classification.</title>
        <authorList>
            <person name="Goeker M."/>
        </authorList>
    </citation>
    <scope>NUCLEOTIDE SEQUENCE [LARGE SCALE GENOMIC DNA]</scope>
    <source>
        <strain evidence="2 3">DSM 101599</strain>
    </source>
</reference>
<proteinExistence type="predicted"/>
<dbReference type="InterPro" id="IPR000415">
    <property type="entry name" value="Nitroreductase-like"/>
</dbReference>
<organism evidence="2 3">
    <name type="scientific">Wenyingzhuangia heitensis</name>
    <dbReference type="NCBI Taxonomy" id="1487859"/>
    <lineage>
        <taxon>Bacteria</taxon>
        <taxon>Pseudomonadati</taxon>
        <taxon>Bacteroidota</taxon>
        <taxon>Flavobacteriia</taxon>
        <taxon>Flavobacteriales</taxon>
        <taxon>Flavobacteriaceae</taxon>
        <taxon>Wenyingzhuangia</taxon>
    </lineage>
</organism>
<dbReference type="PANTHER" id="PTHR43821:SF1">
    <property type="entry name" value="NAD(P)H NITROREDUCTASE YDJA-RELATED"/>
    <property type="match status" value="1"/>
</dbReference>
<dbReference type="Proteomes" id="UP000745859">
    <property type="component" value="Unassembled WGS sequence"/>
</dbReference>
<protein>
    <submittedName>
        <fullName evidence="2">Nitroreductase</fullName>
    </submittedName>
</protein>
<sequence length="212" mass="24148">MSLFKNILLKRRTLKILSDTPLEITLSEELNKDIEEMITLAGKAPFHYPANASSLKNHTLKSLAPWRFYILNTKACRDLAKYYTDNNIEGGKIIQMLHSATALIQATWIPEPSENKELEFNQKNIEHIAATSAAIQNLLLAATEKEFENYWSSGGTLRNDDFKKLLHIPTSEQLLGSIFLFKDINTENTKQVTGAWRNKQGENKDYSSFINI</sequence>
<evidence type="ECO:0000259" key="1">
    <source>
        <dbReference type="Pfam" id="PF00881"/>
    </source>
</evidence>
<accession>A0ABX0U8R9</accession>
<dbReference type="Pfam" id="PF00881">
    <property type="entry name" value="Nitroreductase"/>
    <property type="match status" value="1"/>
</dbReference>
<dbReference type="RefSeq" id="WP_167184888.1">
    <property type="nucleotide sequence ID" value="NZ_JAASQL010000001.1"/>
</dbReference>
<dbReference type="Gene3D" id="3.40.109.10">
    <property type="entry name" value="NADH Oxidase"/>
    <property type="match status" value="1"/>
</dbReference>
<dbReference type="InterPro" id="IPR052530">
    <property type="entry name" value="NAD(P)H_nitroreductase"/>
</dbReference>